<dbReference type="PROSITE" id="PS00356">
    <property type="entry name" value="HTH_LACI_1"/>
    <property type="match status" value="1"/>
</dbReference>
<dbReference type="GO" id="GO:0003700">
    <property type="term" value="F:DNA-binding transcription factor activity"/>
    <property type="evidence" value="ECO:0007669"/>
    <property type="project" value="TreeGrafter"/>
</dbReference>
<proteinExistence type="predicted"/>
<dbReference type="PANTHER" id="PTHR30146">
    <property type="entry name" value="LACI-RELATED TRANSCRIPTIONAL REPRESSOR"/>
    <property type="match status" value="1"/>
</dbReference>
<dbReference type="Gene3D" id="3.40.50.2300">
    <property type="match status" value="2"/>
</dbReference>
<dbReference type="InterPro" id="IPR000843">
    <property type="entry name" value="HTH_LacI"/>
</dbReference>
<feature type="domain" description="HTH lacI-type" evidence="4">
    <location>
        <begin position="16"/>
        <end position="70"/>
    </location>
</feature>
<keyword evidence="2" id="KW-0238">DNA-binding</keyword>
<dbReference type="PANTHER" id="PTHR30146:SF109">
    <property type="entry name" value="HTH-TYPE TRANSCRIPTIONAL REGULATOR GALS"/>
    <property type="match status" value="1"/>
</dbReference>
<dbReference type="Pfam" id="PF00356">
    <property type="entry name" value="LacI"/>
    <property type="match status" value="1"/>
</dbReference>
<dbReference type="SUPFAM" id="SSF53822">
    <property type="entry name" value="Periplasmic binding protein-like I"/>
    <property type="match status" value="1"/>
</dbReference>
<dbReference type="InterPro" id="IPR046335">
    <property type="entry name" value="LacI/GalR-like_sensor"/>
</dbReference>
<gene>
    <name evidence="5" type="ORF">SMALB_0470</name>
</gene>
<dbReference type="InterPro" id="IPR010982">
    <property type="entry name" value="Lambda_DNA-bd_dom_sf"/>
</dbReference>
<evidence type="ECO:0000313" key="5">
    <source>
        <dbReference type="EMBL" id="NIY62552.1"/>
    </source>
</evidence>
<dbReference type="PROSITE" id="PS50932">
    <property type="entry name" value="HTH_LACI_2"/>
    <property type="match status" value="1"/>
</dbReference>
<keyword evidence="3" id="KW-0804">Transcription</keyword>
<sequence length="353" mass="37153">MPVNEPESPRGRPAVVRMRDVAAAVGVSVKTVSNVVNATGQVNEATVRAVRAAVEKLGYRPNPLARGLNSRTTDTVALALPGLGYGYCAPLAAAVFDLAEAEGISVVMEPTGGDRERELEVLRNRGGLSDGVLLMPTALTARDLRDPPSPGPTVLLGSRRVESPFDSVASQDTVAAEAAVRLLLGRGASRVVLLGGERKAGGDSAAAVRTDGYRRALTAAGRKFDPSLVVETPRSSRDDGYAAIARLLTPLPGGETPFDAVLALEEPLAHGALHALRGAGRDVPGQVQVAAFGNDEDAEYSWPSLTTVQADVRTMARRALDLLTARVREGGRPRSHVEVPLTIIERESTFSYA</sequence>
<organism evidence="5 6">
    <name type="scientific">Streptomyces malaysiensis</name>
    <dbReference type="NCBI Taxonomy" id="92644"/>
    <lineage>
        <taxon>Bacteria</taxon>
        <taxon>Bacillati</taxon>
        <taxon>Actinomycetota</taxon>
        <taxon>Actinomycetes</taxon>
        <taxon>Kitasatosporales</taxon>
        <taxon>Streptomycetaceae</taxon>
        <taxon>Streptomyces</taxon>
        <taxon>Streptomyces violaceusniger group</taxon>
    </lineage>
</organism>
<evidence type="ECO:0000256" key="2">
    <source>
        <dbReference type="ARBA" id="ARBA00023125"/>
    </source>
</evidence>
<accession>A0A7X5WX26</accession>
<dbReference type="SMART" id="SM00354">
    <property type="entry name" value="HTH_LACI"/>
    <property type="match status" value="1"/>
</dbReference>
<evidence type="ECO:0000256" key="3">
    <source>
        <dbReference type="ARBA" id="ARBA00023163"/>
    </source>
</evidence>
<protein>
    <recommendedName>
        <fullName evidence="4">HTH lacI-type domain-containing protein</fullName>
    </recommendedName>
</protein>
<dbReference type="CDD" id="cd01392">
    <property type="entry name" value="HTH_LacI"/>
    <property type="match status" value="1"/>
</dbReference>
<reference evidence="5 6" key="1">
    <citation type="submission" date="2020-02" db="EMBL/GenBank/DDBJ databases">
        <title>Streptomyces malaysiensis DSM14702 (JHCC583434, PFL_A843) Genome sequencing and assembly.</title>
        <authorList>
            <person name="Samborskyy M."/>
        </authorList>
    </citation>
    <scope>NUCLEOTIDE SEQUENCE [LARGE SCALE GENOMIC DNA]</scope>
    <source>
        <strain evidence="5 6">DSM 14702</strain>
    </source>
</reference>
<name>A0A7X5WX26_STRMQ</name>
<dbReference type="InterPro" id="IPR028082">
    <property type="entry name" value="Peripla_BP_I"/>
</dbReference>
<dbReference type="GO" id="GO:0000976">
    <property type="term" value="F:transcription cis-regulatory region binding"/>
    <property type="evidence" value="ECO:0007669"/>
    <property type="project" value="TreeGrafter"/>
</dbReference>
<comment type="caution">
    <text evidence="5">The sequence shown here is derived from an EMBL/GenBank/DDBJ whole genome shotgun (WGS) entry which is preliminary data.</text>
</comment>
<dbReference type="Pfam" id="PF13377">
    <property type="entry name" value="Peripla_BP_3"/>
    <property type="match status" value="1"/>
</dbReference>
<dbReference type="SUPFAM" id="SSF47413">
    <property type="entry name" value="lambda repressor-like DNA-binding domains"/>
    <property type="match status" value="1"/>
</dbReference>
<dbReference type="Gene3D" id="1.10.260.40">
    <property type="entry name" value="lambda repressor-like DNA-binding domains"/>
    <property type="match status" value="1"/>
</dbReference>
<evidence type="ECO:0000256" key="1">
    <source>
        <dbReference type="ARBA" id="ARBA00023015"/>
    </source>
</evidence>
<dbReference type="CDD" id="cd06267">
    <property type="entry name" value="PBP1_LacI_sugar_binding-like"/>
    <property type="match status" value="1"/>
</dbReference>
<dbReference type="EMBL" id="JAALLH010000001">
    <property type="protein sequence ID" value="NIY62552.1"/>
    <property type="molecule type" value="Genomic_DNA"/>
</dbReference>
<keyword evidence="1" id="KW-0805">Transcription regulation</keyword>
<evidence type="ECO:0000259" key="4">
    <source>
        <dbReference type="PROSITE" id="PS50932"/>
    </source>
</evidence>
<dbReference type="Proteomes" id="UP000536624">
    <property type="component" value="Unassembled WGS sequence"/>
</dbReference>
<dbReference type="AlphaFoldDB" id="A0A7X5WX26"/>
<evidence type="ECO:0000313" key="6">
    <source>
        <dbReference type="Proteomes" id="UP000536624"/>
    </source>
</evidence>